<dbReference type="Gene3D" id="3.30.920.90">
    <property type="match status" value="1"/>
</dbReference>
<accession>A0ABT0B820</accession>
<keyword evidence="3" id="KW-1185">Reference proteome</keyword>
<name>A0ABT0B820_9SPHN</name>
<protein>
    <submittedName>
        <fullName evidence="2">DUF3578 domain-containing protein</fullName>
    </submittedName>
</protein>
<dbReference type="RefSeq" id="WP_243996469.1">
    <property type="nucleotide sequence ID" value="NZ_JALHLE010000054.1"/>
</dbReference>
<dbReference type="Pfam" id="PF12102">
    <property type="entry name" value="MrcB_N"/>
    <property type="match status" value="1"/>
</dbReference>
<dbReference type="EMBL" id="JALHLE010000054">
    <property type="protein sequence ID" value="MCJ2181021.1"/>
    <property type="molecule type" value="Genomic_DNA"/>
</dbReference>
<comment type="caution">
    <text evidence="2">The sequence shown here is derived from an EMBL/GenBank/DDBJ whole genome shotgun (WGS) entry which is preliminary data.</text>
</comment>
<sequence length="200" mass="22327">MKALEDILSGYRKTVSLLREVPFLTDIPCLIAARLILPGLLCHLVSESGRSRENYHCYGGYCEADRKFASMPWVACRVRNPTAKRQEGYVVGLMFREDMAGCWLSLNRGHEIYKQRRLGIQEDHDPGDAGTADLTSIISVPAPWIAGPIDLAATTDLTRCHEAGAAISRYYDASQLPSEGEFQQAFLQLLDWYDMLGNGQ</sequence>
<evidence type="ECO:0000259" key="1">
    <source>
        <dbReference type="Pfam" id="PF12102"/>
    </source>
</evidence>
<evidence type="ECO:0000313" key="3">
    <source>
        <dbReference type="Proteomes" id="UP001162880"/>
    </source>
</evidence>
<dbReference type="InterPro" id="IPR021961">
    <property type="entry name" value="McrB_DNA-bd"/>
</dbReference>
<reference evidence="2" key="1">
    <citation type="submission" date="2022-03" db="EMBL/GenBank/DDBJ databases">
        <title>Identification of a novel bacterium isolated from mangrove sediments.</title>
        <authorList>
            <person name="Pan X."/>
        </authorList>
    </citation>
    <scope>NUCLEOTIDE SEQUENCE</scope>
    <source>
        <strain evidence="2">B2580</strain>
    </source>
</reference>
<gene>
    <name evidence="2" type="ORF">MTR64_20850</name>
</gene>
<evidence type="ECO:0000313" key="2">
    <source>
        <dbReference type="EMBL" id="MCJ2181021.1"/>
    </source>
</evidence>
<proteinExistence type="predicted"/>
<dbReference type="Proteomes" id="UP001162880">
    <property type="component" value="Unassembled WGS sequence"/>
</dbReference>
<feature type="domain" description="Type IV methyl-directed restriction enzyme EcoKMcrB subunit DNA-binding" evidence="1">
    <location>
        <begin position="67"/>
        <end position="196"/>
    </location>
</feature>
<organism evidence="2 3">
    <name type="scientific">Novosphingobium album</name>
    <name type="common">ex Hu et al. 2023</name>
    <dbReference type="NCBI Taxonomy" id="2930093"/>
    <lineage>
        <taxon>Bacteria</taxon>
        <taxon>Pseudomonadati</taxon>
        <taxon>Pseudomonadota</taxon>
        <taxon>Alphaproteobacteria</taxon>
        <taxon>Sphingomonadales</taxon>
        <taxon>Sphingomonadaceae</taxon>
        <taxon>Novosphingobium</taxon>
    </lineage>
</organism>